<dbReference type="Pfam" id="PF01031">
    <property type="entry name" value="Dynamin_M"/>
    <property type="match status" value="1"/>
</dbReference>
<keyword evidence="2" id="KW-0342">GTP-binding</keyword>
<name>A0AAD5VNX9_9AGAR</name>
<dbReference type="GO" id="GO:0003924">
    <property type="term" value="F:GTPase activity"/>
    <property type="evidence" value="ECO:0007669"/>
    <property type="project" value="InterPro"/>
</dbReference>
<dbReference type="PRINTS" id="PR00195">
    <property type="entry name" value="DYNAMIN"/>
</dbReference>
<dbReference type="SMART" id="SM00053">
    <property type="entry name" value="DYNc"/>
    <property type="match status" value="1"/>
</dbReference>
<feature type="region of interest" description="Disordered" evidence="4">
    <location>
        <begin position="442"/>
        <end position="496"/>
    </location>
</feature>
<evidence type="ECO:0000256" key="4">
    <source>
        <dbReference type="SAM" id="MobiDB-lite"/>
    </source>
</evidence>
<evidence type="ECO:0000313" key="7">
    <source>
        <dbReference type="EMBL" id="KAJ3565326.1"/>
    </source>
</evidence>
<dbReference type="InterPro" id="IPR001401">
    <property type="entry name" value="Dynamin_GTPase"/>
</dbReference>
<dbReference type="Pfam" id="PF02212">
    <property type="entry name" value="GED"/>
    <property type="match status" value="1"/>
</dbReference>
<evidence type="ECO:0000256" key="3">
    <source>
        <dbReference type="SAM" id="Coils"/>
    </source>
</evidence>
<sequence length="807" mass="90770">MPFLDDASTISTEASPNAEPTGVGLSNPQMSLNRRKMLDLVNRLHSTGVQVDIDLPQIAVIGSQSAGKSSLIESISGITLPRAAGTCTRCPTECRLTFSESTWKCDVSLRFTTDAKGKPLGQARNEVFGPTIYRKAELEDRIRRAQRAILNPSKPVKEFLENDGEVAETELSFSTNCVSLQISGPDVADLSFCDLPGLIASVGRDRDENDINLVKNLVSSYIRKPSCIILLTVACETDFENQGAHQLARQWDSGGKRTIGVLTKPDRIPDGDESGWIAFIKNDKETLENNWYCVKQPSSSDLKEKWSWEMARQSEERFFASSRPWRELEGMYQKFLGTSNLVTRLSSILSDLITKRLPGIREEIEKAIFKTRDQLAELPREASKQPLNEVSSLLHNFVADVTRQVTGIPDEAGLLQLIRPAQEQFRREIRLSLPKFKPYEKNRKESTVDSSDESEDGEVFSDEHDDDGDEDDASSNEKRAASDDEGRDEAREEAAAAISSPPVSLFGKRKRGSKVIYVDEVFVTAKRYCTRELPGSFPFVVRQKYINTCVKQWRYPAVALCKAVYRTVSDYLNEMVHRHFSDFGRGNLHDLVRFIIHEHIKSCFSATEGKINWLVDLEEQPFSLNHHYFQDYQSRYLTYYRASRYMHKHPAVMEKINSHKPSSHPLASKSGDAAQVIPPVTKALVGITEMGISSVKARDLAKLLPTDKMSPALEVMADVRAYCQVAYKRFTDTVPMAIDRELVLGIEKDIISLLRDGLGLNSLKAQSICVDFAREKPAVANRREELNKKLQRLEEASQQLLRCSGID</sequence>
<dbReference type="SUPFAM" id="SSF52540">
    <property type="entry name" value="P-loop containing nucleoside triphosphate hydrolases"/>
    <property type="match status" value="1"/>
</dbReference>
<dbReference type="InterPro" id="IPR020850">
    <property type="entry name" value="GED_dom"/>
</dbReference>
<dbReference type="PROSITE" id="PS51388">
    <property type="entry name" value="GED"/>
    <property type="match status" value="1"/>
</dbReference>
<dbReference type="Pfam" id="PF00350">
    <property type="entry name" value="Dynamin_N"/>
    <property type="match status" value="1"/>
</dbReference>
<evidence type="ECO:0000259" key="6">
    <source>
        <dbReference type="PROSITE" id="PS51718"/>
    </source>
</evidence>
<dbReference type="GO" id="GO:0008017">
    <property type="term" value="F:microtubule binding"/>
    <property type="evidence" value="ECO:0007669"/>
    <property type="project" value="TreeGrafter"/>
</dbReference>
<dbReference type="Gene3D" id="1.20.120.1240">
    <property type="entry name" value="Dynamin, middle domain"/>
    <property type="match status" value="1"/>
</dbReference>
<dbReference type="GO" id="GO:0005874">
    <property type="term" value="C:microtubule"/>
    <property type="evidence" value="ECO:0007669"/>
    <property type="project" value="TreeGrafter"/>
</dbReference>
<feature type="region of interest" description="Disordered" evidence="4">
    <location>
        <begin position="1"/>
        <end position="29"/>
    </location>
</feature>
<evidence type="ECO:0008006" key="9">
    <source>
        <dbReference type="Google" id="ProtNLM"/>
    </source>
</evidence>
<dbReference type="Proteomes" id="UP001213000">
    <property type="component" value="Unassembled WGS sequence"/>
</dbReference>
<feature type="compositionally biased region" description="Acidic residues" evidence="4">
    <location>
        <begin position="450"/>
        <end position="474"/>
    </location>
</feature>
<feature type="domain" description="Dynamin-type G" evidence="6">
    <location>
        <begin position="52"/>
        <end position="358"/>
    </location>
</feature>
<dbReference type="InterPro" id="IPR003130">
    <property type="entry name" value="GED"/>
</dbReference>
<evidence type="ECO:0000313" key="8">
    <source>
        <dbReference type="Proteomes" id="UP001213000"/>
    </source>
</evidence>
<dbReference type="GO" id="GO:0005525">
    <property type="term" value="F:GTP binding"/>
    <property type="evidence" value="ECO:0007669"/>
    <property type="project" value="InterPro"/>
</dbReference>
<comment type="caution">
    <text evidence="7">The sequence shown here is derived from an EMBL/GenBank/DDBJ whole genome shotgun (WGS) entry which is preliminary data.</text>
</comment>
<dbReference type="PANTHER" id="PTHR11566">
    <property type="entry name" value="DYNAMIN"/>
    <property type="match status" value="1"/>
</dbReference>
<gene>
    <name evidence="7" type="ORF">NP233_g7700</name>
</gene>
<dbReference type="PROSITE" id="PS51718">
    <property type="entry name" value="G_DYNAMIN_2"/>
    <property type="match status" value="1"/>
</dbReference>
<dbReference type="GO" id="GO:0005737">
    <property type="term" value="C:cytoplasm"/>
    <property type="evidence" value="ECO:0007669"/>
    <property type="project" value="TreeGrafter"/>
</dbReference>
<evidence type="ECO:0000256" key="1">
    <source>
        <dbReference type="ARBA" id="ARBA00022741"/>
    </source>
</evidence>
<dbReference type="InterPro" id="IPR030381">
    <property type="entry name" value="G_DYNAMIN_dom"/>
</dbReference>
<dbReference type="AlphaFoldDB" id="A0AAD5VNX9"/>
<dbReference type="InterPro" id="IPR000375">
    <property type="entry name" value="Dynamin_stalk"/>
</dbReference>
<dbReference type="GO" id="GO:0031623">
    <property type="term" value="P:receptor internalization"/>
    <property type="evidence" value="ECO:0007669"/>
    <property type="project" value="TreeGrafter"/>
</dbReference>
<organism evidence="7 8">
    <name type="scientific">Leucocoprinus birnbaumii</name>
    <dbReference type="NCBI Taxonomy" id="56174"/>
    <lineage>
        <taxon>Eukaryota</taxon>
        <taxon>Fungi</taxon>
        <taxon>Dikarya</taxon>
        <taxon>Basidiomycota</taxon>
        <taxon>Agaricomycotina</taxon>
        <taxon>Agaricomycetes</taxon>
        <taxon>Agaricomycetidae</taxon>
        <taxon>Agaricales</taxon>
        <taxon>Agaricineae</taxon>
        <taxon>Agaricaceae</taxon>
        <taxon>Leucocoprinus</taxon>
    </lineage>
</organism>
<feature type="compositionally biased region" description="Basic and acidic residues" evidence="4">
    <location>
        <begin position="475"/>
        <end position="494"/>
    </location>
</feature>
<dbReference type="InterPro" id="IPR022812">
    <property type="entry name" value="Dynamin"/>
</dbReference>
<dbReference type="InterPro" id="IPR045063">
    <property type="entry name" value="Dynamin_N"/>
</dbReference>
<dbReference type="Gene3D" id="3.40.50.300">
    <property type="entry name" value="P-loop containing nucleotide triphosphate hydrolases"/>
    <property type="match status" value="1"/>
</dbReference>
<evidence type="ECO:0000259" key="5">
    <source>
        <dbReference type="PROSITE" id="PS51388"/>
    </source>
</evidence>
<evidence type="ECO:0000256" key="2">
    <source>
        <dbReference type="ARBA" id="ARBA00023134"/>
    </source>
</evidence>
<feature type="domain" description="GED" evidence="5">
    <location>
        <begin position="712"/>
        <end position="807"/>
    </location>
</feature>
<accession>A0AAD5VNX9</accession>
<keyword evidence="3" id="KW-0175">Coiled coil</keyword>
<keyword evidence="1" id="KW-0547">Nucleotide-binding</keyword>
<keyword evidence="8" id="KW-1185">Reference proteome</keyword>
<dbReference type="EMBL" id="JANIEX010000580">
    <property type="protein sequence ID" value="KAJ3565326.1"/>
    <property type="molecule type" value="Genomic_DNA"/>
</dbReference>
<dbReference type="InterPro" id="IPR027417">
    <property type="entry name" value="P-loop_NTPase"/>
</dbReference>
<dbReference type="PANTHER" id="PTHR11566:SF131">
    <property type="entry name" value="GTPASE, PUTATIVE (AFU_ORTHOLOGUE AFUA_6G07630)-RELATED"/>
    <property type="match status" value="1"/>
</dbReference>
<reference evidence="7" key="1">
    <citation type="submission" date="2022-07" db="EMBL/GenBank/DDBJ databases">
        <title>Genome Sequence of Leucocoprinus birnbaumii.</title>
        <authorList>
            <person name="Buettner E."/>
        </authorList>
    </citation>
    <scope>NUCLEOTIDE SEQUENCE</scope>
    <source>
        <strain evidence="7">VT141</strain>
    </source>
</reference>
<dbReference type="GO" id="GO:0005886">
    <property type="term" value="C:plasma membrane"/>
    <property type="evidence" value="ECO:0007669"/>
    <property type="project" value="TreeGrafter"/>
</dbReference>
<proteinExistence type="predicted"/>
<feature type="coiled-coil region" evidence="3">
    <location>
        <begin position="776"/>
        <end position="803"/>
    </location>
</feature>
<dbReference type="CDD" id="cd08771">
    <property type="entry name" value="DLP_1"/>
    <property type="match status" value="1"/>
</dbReference>
<protein>
    <recommendedName>
        <fullName evidence="9">P-loop containing nucleoside triphosphate hydrolase protein</fullName>
    </recommendedName>
</protein>